<dbReference type="SUPFAM" id="SSF52540">
    <property type="entry name" value="P-loop containing nucleoside triphosphate hydrolases"/>
    <property type="match status" value="1"/>
</dbReference>
<keyword evidence="4 7" id="KW-0067">ATP-binding</keyword>
<keyword evidence="2" id="KW-0813">Transport</keyword>
<feature type="domain" description="ABC transporter" evidence="6">
    <location>
        <begin position="5"/>
        <end position="228"/>
    </location>
</feature>
<proteinExistence type="predicted"/>
<dbReference type="PANTHER" id="PTHR42711">
    <property type="entry name" value="ABC TRANSPORTER ATP-BINDING PROTEIN"/>
    <property type="match status" value="1"/>
</dbReference>
<keyword evidence="5" id="KW-0046">Antibiotic resistance</keyword>
<dbReference type="InterPro" id="IPR017871">
    <property type="entry name" value="ABC_transporter-like_CS"/>
</dbReference>
<dbReference type="RefSeq" id="WP_378717982.1">
    <property type="nucleotide sequence ID" value="NZ_JBHLHV010000001.1"/>
</dbReference>
<sequence length="310" mass="32479">MTALISTRDLVKRFGDVTALAGVTLDIHAGECVGLLGPNGAGKTTLLSLVEGLRTPTSGEVRLFGGDPRDTPSRVRLGSTPQATALPDALRVGEVLDFVAAHFPHPSPRARIIEEFDLGPLLRQQCGALSGGQQRRVAVALAFVGDPDLVLLDEPTTGLDVDARRALWDAVRARHAAGCAVVVTSHHLEEIEQLAHRVVVIDDGVVRTDDTLAAVVSSVSRRRVTLRGVSADDIRRLDPEASVSTADDAVTAVVGDSDALVRSLVAADLPFRDLTVRGATLEEAFLALTATSARPGAPAPTPAPTTEKAA</sequence>
<dbReference type="CDD" id="cd03230">
    <property type="entry name" value="ABC_DR_subfamily_A"/>
    <property type="match status" value="1"/>
</dbReference>
<dbReference type="InterPro" id="IPR003593">
    <property type="entry name" value="AAA+_ATPase"/>
</dbReference>
<dbReference type="SMART" id="SM00382">
    <property type="entry name" value="AAA"/>
    <property type="match status" value="1"/>
</dbReference>
<accession>A0ABV5ERN0</accession>
<evidence type="ECO:0000259" key="6">
    <source>
        <dbReference type="PROSITE" id="PS50893"/>
    </source>
</evidence>
<dbReference type="InterPro" id="IPR050763">
    <property type="entry name" value="ABC_transporter_ATP-binding"/>
</dbReference>
<keyword evidence="3" id="KW-0547">Nucleotide-binding</keyword>
<dbReference type="Pfam" id="PF00005">
    <property type="entry name" value="ABC_tran"/>
    <property type="match status" value="1"/>
</dbReference>
<dbReference type="InterPro" id="IPR027417">
    <property type="entry name" value="P-loop_NTPase"/>
</dbReference>
<keyword evidence="8" id="KW-1185">Reference proteome</keyword>
<evidence type="ECO:0000256" key="5">
    <source>
        <dbReference type="ARBA" id="ARBA00023251"/>
    </source>
</evidence>
<dbReference type="InterPro" id="IPR003439">
    <property type="entry name" value="ABC_transporter-like_ATP-bd"/>
</dbReference>
<dbReference type="GO" id="GO:0005524">
    <property type="term" value="F:ATP binding"/>
    <property type="evidence" value="ECO:0007669"/>
    <property type="project" value="UniProtKB-KW"/>
</dbReference>
<evidence type="ECO:0000256" key="1">
    <source>
        <dbReference type="ARBA" id="ARBA00004202"/>
    </source>
</evidence>
<dbReference type="EMBL" id="JBHLHV010000001">
    <property type="protein sequence ID" value="MFB8892622.1"/>
    <property type="molecule type" value="Genomic_DNA"/>
</dbReference>
<dbReference type="PROSITE" id="PS00211">
    <property type="entry name" value="ABC_TRANSPORTER_1"/>
    <property type="match status" value="1"/>
</dbReference>
<name>A0ABV5ERN0_9MICO</name>
<evidence type="ECO:0000256" key="4">
    <source>
        <dbReference type="ARBA" id="ARBA00022840"/>
    </source>
</evidence>
<evidence type="ECO:0000313" key="8">
    <source>
        <dbReference type="Proteomes" id="UP001589643"/>
    </source>
</evidence>
<gene>
    <name evidence="7" type="ORF">AB7P39_07145</name>
</gene>
<dbReference type="Proteomes" id="UP001589643">
    <property type="component" value="Unassembled WGS sequence"/>
</dbReference>
<dbReference type="Gene3D" id="3.40.50.300">
    <property type="entry name" value="P-loop containing nucleotide triphosphate hydrolases"/>
    <property type="match status" value="1"/>
</dbReference>
<dbReference type="PANTHER" id="PTHR42711:SF17">
    <property type="entry name" value="ABC TRANSPORTER ATP-BINDING PROTEIN"/>
    <property type="match status" value="1"/>
</dbReference>
<reference evidence="7 8" key="1">
    <citation type="submission" date="2024-08" db="EMBL/GenBank/DDBJ databases">
        <title>Heavy metals resistant antinobacteria isolated from wastewater.</title>
        <authorList>
            <person name="Roman Ponce B."/>
            <person name="Blanco Mercado M.A."/>
            <person name="Avila Aldana I.N."/>
            <person name="Morales Arrieta S."/>
        </authorList>
    </citation>
    <scope>NUCLEOTIDE SEQUENCE [LARGE SCALE GENOMIC DNA]</scope>
    <source>
        <strain evidence="8">sma-1</strain>
    </source>
</reference>
<evidence type="ECO:0000313" key="7">
    <source>
        <dbReference type="EMBL" id="MFB8892622.1"/>
    </source>
</evidence>
<evidence type="ECO:0000256" key="3">
    <source>
        <dbReference type="ARBA" id="ARBA00022741"/>
    </source>
</evidence>
<comment type="subcellular location">
    <subcellularLocation>
        <location evidence="1">Cell membrane</location>
        <topology evidence="1">Peripheral membrane protein</topology>
    </subcellularLocation>
</comment>
<dbReference type="PROSITE" id="PS50893">
    <property type="entry name" value="ABC_TRANSPORTER_2"/>
    <property type="match status" value="1"/>
</dbReference>
<comment type="caution">
    <text evidence="7">The sequence shown here is derived from an EMBL/GenBank/DDBJ whole genome shotgun (WGS) entry which is preliminary data.</text>
</comment>
<organism evidence="7 8">
    <name type="scientific">Microbacterium plantarum</name>
    <dbReference type="NCBI Taxonomy" id="1816425"/>
    <lineage>
        <taxon>Bacteria</taxon>
        <taxon>Bacillati</taxon>
        <taxon>Actinomycetota</taxon>
        <taxon>Actinomycetes</taxon>
        <taxon>Micrococcales</taxon>
        <taxon>Microbacteriaceae</taxon>
        <taxon>Microbacterium</taxon>
    </lineage>
</organism>
<evidence type="ECO:0000256" key="2">
    <source>
        <dbReference type="ARBA" id="ARBA00022448"/>
    </source>
</evidence>
<protein>
    <submittedName>
        <fullName evidence="7">ABC transporter ATP-binding protein</fullName>
    </submittedName>
</protein>